<dbReference type="SMART" id="SM00603">
    <property type="entry name" value="LCCL"/>
    <property type="match status" value="1"/>
</dbReference>
<dbReference type="STRING" id="1841481.ENSSLDP00000008815"/>
<sequence>MSLSFFLVFILSSLFFPSLSLSIVYLMAVPYPITCVTRGADLMDDAVVVLCPPDCTQWRVSVFGTGIYASVSSVCGAAVHR</sequence>
<name>A0A3B4WY13_SERLL</name>
<reference evidence="3" key="1">
    <citation type="submission" date="2025-08" db="UniProtKB">
        <authorList>
            <consortium name="Ensembl"/>
        </authorList>
    </citation>
    <scope>IDENTIFICATION</scope>
</reference>
<dbReference type="InterPro" id="IPR004043">
    <property type="entry name" value="LCCL"/>
</dbReference>
<keyword evidence="1" id="KW-0732">Signal</keyword>
<dbReference type="Ensembl" id="ENSSLDT00000009109.1">
    <property type="protein sequence ID" value="ENSSLDP00000008815.1"/>
    <property type="gene ID" value="ENSSLDG00000006996.1"/>
</dbReference>
<feature type="domain" description="LCCL" evidence="2">
    <location>
        <begin position="29"/>
        <end position="81"/>
    </location>
</feature>
<dbReference type="InterPro" id="IPR036609">
    <property type="entry name" value="LCCL_sf"/>
</dbReference>
<dbReference type="Proteomes" id="UP000261360">
    <property type="component" value="Unplaced"/>
</dbReference>
<accession>A0A3B4WY13</accession>
<dbReference type="Pfam" id="PF03815">
    <property type="entry name" value="LCCL"/>
    <property type="match status" value="1"/>
</dbReference>
<organism evidence="3 4">
    <name type="scientific">Seriola lalandi dorsalis</name>
    <dbReference type="NCBI Taxonomy" id="1841481"/>
    <lineage>
        <taxon>Eukaryota</taxon>
        <taxon>Metazoa</taxon>
        <taxon>Chordata</taxon>
        <taxon>Craniata</taxon>
        <taxon>Vertebrata</taxon>
        <taxon>Euteleostomi</taxon>
        <taxon>Actinopterygii</taxon>
        <taxon>Neopterygii</taxon>
        <taxon>Teleostei</taxon>
        <taxon>Neoteleostei</taxon>
        <taxon>Acanthomorphata</taxon>
        <taxon>Carangaria</taxon>
        <taxon>Carangiformes</taxon>
        <taxon>Carangidae</taxon>
        <taxon>Seriola</taxon>
    </lineage>
</organism>
<keyword evidence="4" id="KW-1185">Reference proteome</keyword>
<dbReference type="PROSITE" id="PS50820">
    <property type="entry name" value="LCCL"/>
    <property type="match status" value="1"/>
</dbReference>
<dbReference type="SUPFAM" id="SSF69848">
    <property type="entry name" value="LCCL domain"/>
    <property type="match status" value="1"/>
</dbReference>
<feature type="signal peptide" evidence="1">
    <location>
        <begin position="1"/>
        <end position="20"/>
    </location>
</feature>
<evidence type="ECO:0000259" key="2">
    <source>
        <dbReference type="PROSITE" id="PS50820"/>
    </source>
</evidence>
<proteinExistence type="predicted"/>
<evidence type="ECO:0000256" key="1">
    <source>
        <dbReference type="SAM" id="SignalP"/>
    </source>
</evidence>
<feature type="chain" id="PRO_5017309582" description="LCCL domain-containing protein" evidence="1">
    <location>
        <begin position="21"/>
        <end position="81"/>
    </location>
</feature>
<dbReference type="GeneTree" id="ENSGT00940000178078"/>
<evidence type="ECO:0000313" key="3">
    <source>
        <dbReference type="Ensembl" id="ENSSLDP00000008815.1"/>
    </source>
</evidence>
<reference evidence="3" key="2">
    <citation type="submission" date="2025-09" db="UniProtKB">
        <authorList>
            <consortium name="Ensembl"/>
        </authorList>
    </citation>
    <scope>IDENTIFICATION</scope>
</reference>
<dbReference type="Gene3D" id="2.170.130.20">
    <property type="entry name" value="LCCL-like domain"/>
    <property type="match status" value="1"/>
</dbReference>
<dbReference type="AlphaFoldDB" id="A0A3B4WY13"/>
<evidence type="ECO:0000313" key="4">
    <source>
        <dbReference type="Proteomes" id="UP000261360"/>
    </source>
</evidence>
<protein>
    <recommendedName>
        <fullName evidence="2">LCCL domain-containing protein</fullName>
    </recommendedName>
</protein>